<keyword evidence="2" id="KW-1185">Reference proteome</keyword>
<dbReference type="OrthoDB" id="2321849at2"/>
<name>A0A0R1HWI6_9LACO</name>
<protein>
    <submittedName>
        <fullName evidence="1">Uncharacterized protein</fullName>
    </submittedName>
</protein>
<dbReference type="RefSeq" id="WP_156403195.1">
    <property type="nucleotide sequence ID" value="NZ_AZCX01000005.1"/>
</dbReference>
<organism evidence="1 2">
    <name type="scientific">Secundilactobacillus kimchicus JCM 15530</name>
    <dbReference type="NCBI Taxonomy" id="1302272"/>
    <lineage>
        <taxon>Bacteria</taxon>
        <taxon>Bacillati</taxon>
        <taxon>Bacillota</taxon>
        <taxon>Bacilli</taxon>
        <taxon>Lactobacillales</taxon>
        <taxon>Lactobacillaceae</taxon>
        <taxon>Secundilactobacillus</taxon>
    </lineage>
</organism>
<evidence type="ECO:0000313" key="1">
    <source>
        <dbReference type="EMBL" id="KRK47873.1"/>
    </source>
</evidence>
<accession>A0A0R1HWI6</accession>
<reference evidence="1 2" key="1">
    <citation type="journal article" date="2015" name="Genome Announc.">
        <title>Expanding the biotechnology potential of lactobacilli through comparative genomics of 213 strains and associated genera.</title>
        <authorList>
            <person name="Sun Z."/>
            <person name="Harris H.M."/>
            <person name="McCann A."/>
            <person name="Guo C."/>
            <person name="Argimon S."/>
            <person name="Zhang W."/>
            <person name="Yang X."/>
            <person name="Jeffery I.B."/>
            <person name="Cooney J.C."/>
            <person name="Kagawa T.F."/>
            <person name="Liu W."/>
            <person name="Song Y."/>
            <person name="Salvetti E."/>
            <person name="Wrobel A."/>
            <person name="Rasinkangas P."/>
            <person name="Parkhill J."/>
            <person name="Rea M.C."/>
            <person name="O'Sullivan O."/>
            <person name="Ritari J."/>
            <person name="Douillard F.P."/>
            <person name="Paul Ross R."/>
            <person name="Yang R."/>
            <person name="Briner A.E."/>
            <person name="Felis G.E."/>
            <person name="de Vos W.M."/>
            <person name="Barrangou R."/>
            <person name="Klaenhammer T.R."/>
            <person name="Caufield P.W."/>
            <person name="Cui Y."/>
            <person name="Zhang H."/>
            <person name="O'Toole P.W."/>
        </authorList>
    </citation>
    <scope>NUCLEOTIDE SEQUENCE [LARGE SCALE GENOMIC DNA]</scope>
    <source>
        <strain evidence="1 2">JCM 15530</strain>
    </source>
</reference>
<dbReference type="Proteomes" id="UP000050911">
    <property type="component" value="Unassembled WGS sequence"/>
</dbReference>
<dbReference type="EMBL" id="AZCX01000005">
    <property type="protein sequence ID" value="KRK47873.1"/>
    <property type="molecule type" value="Genomic_DNA"/>
</dbReference>
<dbReference type="STRING" id="1302272.FC96_GL002078"/>
<gene>
    <name evidence="1" type="ORF">FC96_GL002078</name>
</gene>
<evidence type="ECO:0000313" key="2">
    <source>
        <dbReference type="Proteomes" id="UP000050911"/>
    </source>
</evidence>
<dbReference type="AlphaFoldDB" id="A0A0R1HWI6"/>
<proteinExistence type="predicted"/>
<sequence length="160" mass="18094">MKIKPNKKIIVGLALLTFALSIIGFGHLNAQAKTTWHTGTPTAIRGTWYYNGAGSNKAYVTYSAHMSKGQYFEKSDADNTYYKLPGYGLKSIKYRYLGQRVYELTGIQYSPKGAKVQFDGKRMTYKVKAISKSKLYFYKGFHTYTKTPKFTVVKANHALS</sequence>
<dbReference type="PATRIC" id="fig|1302272.5.peg.2124"/>
<comment type="caution">
    <text evidence="1">The sequence shown here is derived from an EMBL/GenBank/DDBJ whole genome shotgun (WGS) entry which is preliminary data.</text>
</comment>